<dbReference type="CDD" id="cd00088">
    <property type="entry name" value="HPT"/>
    <property type="match status" value="1"/>
</dbReference>
<evidence type="ECO:0000259" key="3">
    <source>
        <dbReference type="PROSITE" id="PS50894"/>
    </source>
</evidence>
<dbReference type="PROSITE" id="PS50894">
    <property type="entry name" value="HPT"/>
    <property type="match status" value="1"/>
</dbReference>
<evidence type="ECO:0000313" key="6">
    <source>
        <dbReference type="Proteomes" id="UP000031637"/>
    </source>
</evidence>
<evidence type="ECO:0000259" key="4">
    <source>
        <dbReference type="PROSITE" id="PS51832"/>
    </source>
</evidence>
<dbReference type="GO" id="GO:0008081">
    <property type="term" value="F:phosphoric diester hydrolase activity"/>
    <property type="evidence" value="ECO:0007669"/>
    <property type="project" value="UniProtKB-ARBA"/>
</dbReference>
<name>W0SHH8_9PROT</name>
<dbReference type="Gene3D" id="1.20.120.160">
    <property type="entry name" value="HPT domain"/>
    <property type="match status" value="1"/>
</dbReference>
<dbReference type="Gene3D" id="1.10.3210.10">
    <property type="entry name" value="Hypothetical protein af1432"/>
    <property type="match status" value="1"/>
</dbReference>
<dbReference type="InterPro" id="IPR052020">
    <property type="entry name" value="Cyclic_di-GMP/3'3'-cGAMP_PDE"/>
</dbReference>
<dbReference type="Pfam" id="PF13487">
    <property type="entry name" value="HD_5"/>
    <property type="match status" value="1"/>
</dbReference>
<dbReference type="GO" id="GO:0000160">
    <property type="term" value="P:phosphorelay signal transduction system"/>
    <property type="evidence" value="ECO:0007669"/>
    <property type="project" value="UniProtKB-KW"/>
</dbReference>
<protein>
    <submittedName>
        <fullName evidence="5">HD-GYP domain-containing protein</fullName>
    </submittedName>
</protein>
<dbReference type="InterPro" id="IPR037522">
    <property type="entry name" value="HD_GYP_dom"/>
</dbReference>
<evidence type="ECO:0000256" key="1">
    <source>
        <dbReference type="ARBA" id="ARBA00023012"/>
    </source>
</evidence>
<keyword evidence="1" id="KW-0902">Two-component regulatory system</keyword>
<gene>
    <name evidence="5" type="ORF">SUTH_03056</name>
</gene>
<dbReference type="GO" id="GO:0004672">
    <property type="term" value="F:protein kinase activity"/>
    <property type="evidence" value="ECO:0007669"/>
    <property type="project" value="UniProtKB-ARBA"/>
</dbReference>
<feature type="domain" description="HPt" evidence="3">
    <location>
        <begin position="9"/>
        <end position="116"/>
    </location>
</feature>
<keyword evidence="2" id="KW-0597">Phosphoprotein</keyword>
<organism evidence="5 6">
    <name type="scientific">Sulfuritalea hydrogenivorans sk43H</name>
    <dbReference type="NCBI Taxonomy" id="1223802"/>
    <lineage>
        <taxon>Bacteria</taxon>
        <taxon>Pseudomonadati</taxon>
        <taxon>Pseudomonadota</taxon>
        <taxon>Betaproteobacteria</taxon>
        <taxon>Nitrosomonadales</taxon>
        <taxon>Sterolibacteriaceae</taxon>
        <taxon>Sulfuritalea</taxon>
    </lineage>
</organism>
<feature type="modified residue" description="Phosphohistidine" evidence="2">
    <location>
        <position position="56"/>
    </location>
</feature>
<dbReference type="SUPFAM" id="SSF47226">
    <property type="entry name" value="Histidine-containing phosphotransfer domain, HPT domain"/>
    <property type="match status" value="1"/>
</dbReference>
<accession>W0SHH8</accession>
<feature type="domain" description="HD-GYP" evidence="4">
    <location>
        <begin position="172"/>
        <end position="363"/>
    </location>
</feature>
<dbReference type="SMART" id="SM00073">
    <property type="entry name" value="HPT"/>
    <property type="match status" value="1"/>
</dbReference>
<dbReference type="Proteomes" id="UP000031637">
    <property type="component" value="Chromosome"/>
</dbReference>
<evidence type="ECO:0000256" key="2">
    <source>
        <dbReference type="PROSITE-ProRule" id="PRU00110"/>
    </source>
</evidence>
<dbReference type="EMBL" id="AP012547">
    <property type="protein sequence ID" value="BAO30834.1"/>
    <property type="molecule type" value="Genomic_DNA"/>
</dbReference>
<dbReference type="PROSITE" id="PS51832">
    <property type="entry name" value="HD_GYP"/>
    <property type="match status" value="1"/>
</dbReference>
<dbReference type="CDD" id="cd00077">
    <property type="entry name" value="HDc"/>
    <property type="match status" value="1"/>
</dbReference>
<dbReference type="Pfam" id="PF01627">
    <property type="entry name" value="Hpt"/>
    <property type="match status" value="1"/>
</dbReference>
<dbReference type="SUPFAM" id="SSF109604">
    <property type="entry name" value="HD-domain/PDEase-like"/>
    <property type="match status" value="1"/>
</dbReference>
<dbReference type="AlphaFoldDB" id="W0SHH8"/>
<dbReference type="STRING" id="1223802.SUTH_03056"/>
<dbReference type="InterPro" id="IPR008207">
    <property type="entry name" value="Sig_transdc_His_kin_Hpt_dom"/>
</dbReference>
<reference evidence="5 6" key="1">
    <citation type="journal article" date="2014" name="Syst. Appl. Microbiol.">
        <title>Complete genomes of freshwater sulfur oxidizers Sulfuricella denitrificans skB26 and Sulfuritalea hydrogenivorans sk43H: genetic insights into the sulfur oxidation pathway of betaproteobacteria.</title>
        <authorList>
            <person name="Watanabe T."/>
            <person name="Kojima H."/>
            <person name="Fukui M."/>
        </authorList>
    </citation>
    <scope>NUCLEOTIDE SEQUENCE [LARGE SCALE GENOMIC DNA]</scope>
    <source>
        <strain evidence="5">DSM22779</strain>
    </source>
</reference>
<evidence type="ECO:0000313" key="5">
    <source>
        <dbReference type="EMBL" id="BAO30834.1"/>
    </source>
</evidence>
<keyword evidence="6" id="KW-1185">Reference proteome</keyword>
<dbReference type="KEGG" id="shd:SUTH_03056"/>
<dbReference type="PANTHER" id="PTHR45228">
    <property type="entry name" value="CYCLIC DI-GMP PHOSPHODIESTERASE TM_0186-RELATED"/>
    <property type="match status" value="1"/>
</dbReference>
<proteinExistence type="predicted"/>
<dbReference type="InterPro" id="IPR003607">
    <property type="entry name" value="HD/PDEase_dom"/>
</dbReference>
<dbReference type="RefSeq" id="WP_041100434.1">
    <property type="nucleotide sequence ID" value="NZ_AP012547.1"/>
</dbReference>
<dbReference type="InterPro" id="IPR036641">
    <property type="entry name" value="HPT_dom_sf"/>
</dbReference>
<sequence>MSMSNPRYNQIADRDLLIEFRDALSDQVTTLERQVANLRRDAGDRESVATLFRALHTIKGDASICRFELGVRITHPIESLLVRLREGKLAFSPLLAEAILLALDRLELAVEALLAGRSLDSLRLQPLIDGLDLLSTRENDGLDNASIALIEAVTGFRPANAAAKLTPKAAARGQGNAGDLKFFQRLALQLETYSPLFKGRSGRLLRLALETNDRAGRPVDPAQLEAAVYLHDIGMMFLPESIWLKVGALTDAERRVMHEHPSFAAGIAERMVGWHEAAAMIAQHHEMADGRGYPQGLKEDQIVPGAKILAIVDAFESVTLKHSHRGEGRSLLRAIAEINASDNQFSAEWIEHFNQVIRGMVEA</sequence>
<dbReference type="HOGENOM" id="CLU_749296_0_0_4"/>